<organism evidence="1 2">
    <name type="scientific">Roridomyces roridus</name>
    <dbReference type="NCBI Taxonomy" id="1738132"/>
    <lineage>
        <taxon>Eukaryota</taxon>
        <taxon>Fungi</taxon>
        <taxon>Dikarya</taxon>
        <taxon>Basidiomycota</taxon>
        <taxon>Agaricomycotina</taxon>
        <taxon>Agaricomycetes</taxon>
        <taxon>Agaricomycetidae</taxon>
        <taxon>Agaricales</taxon>
        <taxon>Marasmiineae</taxon>
        <taxon>Mycenaceae</taxon>
        <taxon>Roridomyces</taxon>
    </lineage>
</organism>
<gene>
    <name evidence="1" type="ORF">FB45DRAFT_923366</name>
</gene>
<comment type="caution">
    <text evidence="1">The sequence shown here is derived from an EMBL/GenBank/DDBJ whole genome shotgun (WGS) entry which is preliminary data.</text>
</comment>
<reference evidence="1" key="1">
    <citation type="submission" date="2023-03" db="EMBL/GenBank/DDBJ databases">
        <title>Massive genome expansion in bonnet fungi (Mycena s.s.) driven by repeated elements and novel gene families across ecological guilds.</title>
        <authorList>
            <consortium name="Lawrence Berkeley National Laboratory"/>
            <person name="Harder C.B."/>
            <person name="Miyauchi S."/>
            <person name="Viragh M."/>
            <person name="Kuo A."/>
            <person name="Thoen E."/>
            <person name="Andreopoulos B."/>
            <person name="Lu D."/>
            <person name="Skrede I."/>
            <person name="Drula E."/>
            <person name="Henrissat B."/>
            <person name="Morin E."/>
            <person name="Kohler A."/>
            <person name="Barry K."/>
            <person name="LaButti K."/>
            <person name="Morin E."/>
            <person name="Salamov A."/>
            <person name="Lipzen A."/>
            <person name="Mereny Z."/>
            <person name="Hegedus B."/>
            <person name="Baldrian P."/>
            <person name="Stursova M."/>
            <person name="Weitz H."/>
            <person name="Taylor A."/>
            <person name="Grigoriev I.V."/>
            <person name="Nagy L.G."/>
            <person name="Martin F."/>
            <person name="Kauserud H."/>
        </authorList>
    </citation>
    <scope>NUCLEOTIDE SEQUENCE</scope>
    <source>
        <strain evidence="1">9284</strain>
    </source>
</reference>
<proteinExistence type="predicted"/>
<dbReference type="InterPro" id="IPR051864">
    <property type="entry name" value="NCF2_NOXA1"/>
</dbReference>
<dbReference type="SUPFAM" id="SSF48452">
    <property type="entry name" value="TPR-like"/>
    <property type="match status" value="1"/>
</dbReference>
<dbReference type="InterPro" id="IPR011990">
    <property type="entry name" value="TPR-like_helical_dom_sf"/>
</dbReference>
<dbReference type="PANTHER" id="PTHR15175:SF0">
    <property type="entry name" value="SH3 DOMAIN-CONTAINING PROTEIN C23A1.17"/>
    <property type="match status" value="1"/>
</dbReference>
<dbReference type="EMBL" id="JARKIF010000013">
    <property type="protein sequence ID" value="KAJ7624419.1"/>
    <property type="molecule type" value="Genomic_DNA"/>
</dbReference>
<dbReference type="InterPro" id="IPR019734">
    <property type="entry name" value="TPR_rpt"/>
</dbReference>
<dbReference type="Proteomes" id="UP001221142">
    <property type="component" value="Unassembled WGS sequence"/>
</dbReference>
<accession>A0AAD7BLD7</accession>
<dbReference type="Gene3D" id="1.25.40.10">
    <property type="entry name" value="Tetratricopeptide repeat domain"/>
    <property type="match status" value="1"/>
</dbReference>
<evidence type="ECO:0000313" key="1">
    <source>
        <dbReference type="EMBL" id="KAJ7624419.1"/>
    </source>
</evidence>
<sequence length="273" mass="31156">MTLRHELDIWAEAQSAHNGGNYKRVLNLFAKLERSAMISTNMGLLHAALGEHEKALRCFTDATTRDAYLTIAYFQRGVSHFLLERYRPASRDFKRAWGSLRGNEEINYEPLGLPFRLFASEVLFNLGLARIRMDRTDKGIEYLEKARMLTMLEDHDVIEDAIRCRGEGYTVFSIAPGILYWPSPQKLTSIKPRNFMGEATLIATDDPADLSTDFSGLHLLKRRQRNLHRKSQAVLARKLSLVSTPDEGFVLQEEGNRNAENLTLRADEGFRLP</sequence>
<dbReference type="SMART" id="SM00028">
    <property type="entry name" value="TPR"/>
    <property type="match status" value="3"/>
</dbReference>
<dbReference type="AlphaFoldDB" id="A0AAD7BLD7"/>
<protein>
    <submittedName>
        <fullName evidence="1">Uncharacterized protein</fullName>
    </submittedName>
</protein>
<evidence type="ECO:0000313" key="2">
    <source>
        <dbReference type="Proteomes" id="UP001221142"/>
    </source>
</evidence>
<dbReference type="PANTHER" id="PTHR15175">
    <property type="entry name" value="NEUTROPHIL CYTOSOLIC FACTOR 2, NEUTROPHIL NADPH OXIDASE FACTOR 2"/>
    <property type="match status" value="1"/>
</dbReference>
<dbReference type="Pfam" id="PF13181">
    <property type="entry name" value="TPR_8"/>
    <property type="match status" value="1"/>
</dbReference>
<name>A0AAD7BLD7_9AGAR</name>
<keyword evidence="2" id="KW-1185">Reference proteome</keyword>